<evidence type="ECO:0000256" key="4">
    <source>
        <dbReference type="SAM" id="SignalP"/>
    </source>
</evidence>
<proteinExistence type="inferred from homology"/>
<keyword evidence="2 4" id="KW-0732">Signal</keyword>
<dbReference type="Proteomes" id="UP000016960">
    <property type="component" value="Unassembled WGS sequence"/>
</dbReference>
<feature type="compositionally biased region" description="Polar residues" evidence="3">
    <location>
        <begin position="32"/>
        <end position="43"/>
    </location>
</feature>
<dbReference type="RefSeq" id="WP_022603901.1">
    <property type="nucleotide sequence ID" value="NZ_ASSJ01000004.1"/>
</dbReference>
<dbReference type="Gene3D" id="1.20.58.90">
    <property type="match status" value="1"/>
</dbReference>
<protein>
    <submittedName>
        <fullName evidence="5">Phosphonate ABC transporter, periplasmic phosphonate binding protein</fullName>
    </submittedName>
</protein>
<dbReference type="OrthoDB" id="9781943at2"/>
<feature type="region of interest" description="Disordered" evidence="3">
    <location>
        <begin position="28"/>
        <end position="47"/>
    </location>
</feature>
<feature type="signal peptide" evidence="4">
    <location>
        <begin position="1"/>
        <end position="23"/>
    </location>
</feature>
<dbReference type="EMBL" id="ASSJ01000004">
    <property type="protein sequence ID" value="ERN42906.1"/>
    <property type="molecule type" value="Genomic_DNA"/>
</dbReference>
<evidence type="ECO:0000256" key="3">
    <source>
        <dbReference type="SAM" id="MobiDB-lite"/>
    </source>
</evidence>
<comment type="similarity">
    <text evidence="1">Belongs to the phosphate/phosphite/phosphonate binding protein family.</text>
</comment>
<keyword evidence="6" id="KW-1185">Reference proteome</keyword>
<reference evidence="5 6" key="1">
    <citation type="submission" date="2013-05" db="EMBL/GenBank/DDBJ databases">
        <title>Draft genome sequence of Rubidibacter lacunae KORDI 51-2.</title>
        <authorList>
            <person name="Choi D.H."/>
            <person name="Noh J.H."/>
            <person name="Kwon K.-K."/>
            <person name="Lee J.-H."/>
            <person name="Ryu J.-Y."/>
        </authorList>
    </citation>
    <scope>NUCLEOTIDE SEQUENCE [LARGE SCALE GENOMIC DNA]</scope>
    <source>
        <strain evidence="5 6">KORDI 51-2</strain>
    </source>
</reference>
<name>U5DMK3_9CHRO</name>
<dbReference type="NCBIfam" id="TIGR01098">
    <property type="entry name" value="3A0109s03R"/>
    <property type="match status" value="1"/>
</dbReference>
<dbReference type="GO" id="GO:0055085">
    <property type="term" value="P:transmembrane transport"/>
    <property type="evidence" value="ECO:0007669"/>
    <property type="project" value="InterPro"/>
</dbReference>
<dbReference type="AlphaFoldDB" id="U5DMK3"/>
<evidence type="ECO:0000256" key="2">
    <source>
        <dbReference type="ARBA" id="ARBA00022729"/>
    </source>
</evidence>
<dbReference type="PANTHER" id="PTHR35841:SF1">
    <property type="entry name" value="PHOSPHONATES-BINDING PERIPLASMIC PROTEIN"/>
    <property type="match status" value="1"/>
</dbReference>
<dbReference type="SUPFAM" id="SSF53850">
    <property type="entry name" value="Periplasmic binding protein-like II"/>
    <property type="match status" value="1"/>
</dbReference>
<feature type="chain" id="PRO_5004658931" evidence="4">
    <location>
        <begin position="24"/>
        <end position="352"/>
    </location>
</feature>
<dbReference type="PANTHER" id="PTHR35841">
    <property type="entry name" value="PHOSPHONATES-BINDING PERIPLASMIC PROTEIN"/>
    <property type="match status" value="1"/>
</dbReference>
<dbReference type="InParanoid" id="U5DMK3"/>
<evidence type="ECO:0000313" key="6">
    <source>
        <dbReference type="Proteomes" id="UP000016960"/>
    </source>
</evidence>
<dbReference type="STRING" id="582515.KR51_00002020"/>
<dbReference type="PATRIC" id="fig|582515.4.peg.231"/>
<evidence type="ECO:0000256" key="1">
    <source>
        <dbReference type="ARBA" id="ARBA00007162"/>
    </source>
</evidence>
<dbReference type="GO" id="GO:0015716">
    <property type="term" value="P:organic phosphonate transport"/>
    <property type="evidence" value="ECO:0007669"/>
    <property type="project" value="InterPro"/>
</dbReference>
<dbReference type="Pfam" id="PF12974">
    <property type="entry name" value="Phosphonate-bd"/>
    <property type="match status" value="1"/>
</dbReference>
<organism evidence="5 6">
    <name type="scientific">Rubidibacter lacunae KORDI 51-2</name>
    <dbReference type="NCBI Taxonomy" id="582515"/>
    <lineage>
        <taxon>Bacteria</taxon>
        <taxon>Bacillati</taxon>
        <taxon>Cyanobacteriota</taxon>
        <taxon>Cyanophyceae</taxon>
        <taxon>Oscillatoriophycideae</taxon>
        <taxon>Chroococcales</taxon>
        <taxon>Aphanothecaceae</taxon>
        <taxon>Rubidibacter</taxon>
    </lineage>
</organism>
<accession>U5DMK3</accession>
<dbReference type="Gene3D" id="3.40.190.10">
    <property type="entry name" value="Periplasmic binding protein-like II"/>
    <property type="match status" value="2"/>
</dbReference>
<dbReference type="eggNOG" id="COG3221">
    <property type="taxonomic scope" value="Bacteria"/>
</dbReference>
<dbReference type="InterPro" id="IPR017797">
    <property type="entry name" value="Phosphnate-bd"/>
</dbReference>
<evidence type="ECO:0000313" key="5">
    <source>
        <dbReference type="EMBL" id="ERN42906.1"/>
    </source>
</evidence>
<dbReference type="GO" id="GO:0043190">
    <property type="term" value="C:ATP-binding cassette (ABC) transporter complex"/>
    <property type="evidence" value="ECO:0007669"/>
    <property type="project" value="InterPro"/>
</dbReference>
<gene>
    <name evidence="5" type="ORF">KR51_00002020</name>
</gene>
<dbReference type="InterPro" id="IPR005770">
    <property type="entry name" value="PhnD"/>
</dbReference>
<sequence length="352" mass="38208">MTYSTLTRVAARLTLLVTGAALIASCGGTPTPDESGSDTTATAEASGDACAPEIAEIDFGIISTESQTNLEELWEPFLALMSEEMGRPVNSFYATDYAGVIEAMGAGKIQIAWYGGKSYIEAAKRSGAEAFAQTVDSDGSKGYYAHLVTNVDNPIVSEIDLEAGDGDRYVIENAAELTFAFNDPNSTSGFLVPSYYVFAQNGVNPNEAFSELIFAGSHEATAQAVANNQVDVATNNSESMSRLQKTDAEAFEQVQIIWTSPLIPSDPIAYKSDLPDCLKEEFQDFFYNISDESVLGPLDWSRFDEAGDEDWNPIRELDIARKIEEIKNDGALSEDDKTAKIKELGKQLEELQ</sequence>
<dbReference type="NCBIfam" id="TIGR03431">
    <property type="entry name" value="PhnD"/>
    <property type="match status" value="1"/>
</dbReference>
<comment type="caution">
    <text evidence="5">The sequence shown here is derived from an EMBL/GenBank/DDBJ whole genome shotgun (WGS) entry which is preliminary data.</text>
</comment>